<evidence type="ECO:0000313" key="1">
    <source>
        <dbReference type="EMBL" id="EDT12495.1"/>
    </source>
</evidence>
<name>B1FV37_PARG4</name>
<keyword evidence="2" id="KW-1185">Reference proteome</keyword>
<accession>B1FV37</accession>
<proteinExistence type="predicted"/>
<sequence>MERERGASCDERAACHRTGRALAFCGLGRNRAALPDSAVSAAQSARSTIVASGGKVSEAECGQPWLEIASV</sequence>
<dbReference type="AlphaFoldDB" id="B1FV37"/>
<reference evidence="1 2" key="1">
    <citation type="submission" date="2008-03" db="EMBL/GenBank/DDBJ databases">
        <title>Sequencing of the draft genome and assembly of Burkholderia graminis C4D1M.</title>
        <authorList>
            <consortium name="US DOE Joint Genome Institute (JGI-PGF)"/>
            <person name="Copeland A."/>
            <person name="Lucas S."/>
            <person name="Lapidus A."/>
            <person name="Glavina del Rio T."/>
            <person name="Dalin E."/>
            <person name="Tice H."/>
            <person name="Bruce D."/>
            <person name="Goodwin L."/>
            <person name="Pitluck S."/>
            <person name="Larimer F."/>
            <person name="Land M.L."/>
            <person name="Hauser L."/>
            <person name="Tiedje J."/>
            <person name="Richardson P."/>
        </authorList>
    </citation>
    <scope>NUCLEOTIDE SEQUENCE [LARGE SCALE GENOMIC DNA]</scope>
    <source>
        <strain evidence="2">ATCC 700544 / DSM 17151 / LMG 18924 / NCIMB 13744 / C4D1M</strain>
    </source>
</reference>
<organism evidence="1 2">
    <name type="scientific">Paraburkholderia graminis (strain ATCC 700544 / DSM 17151 / LMG 18924 / NCIMB 13744 / C4D1M)</name>
    <dbReference type="NCBI Taxonomy" id="396598"/>
    <lineage>
        <taxon>Bacteria</taxon>
        <taxon>Pseudomonadati</taxon>
        <taxon>Pseudomonadota</taxon>
        <taxon>Betaproteobacteria</taxon>
        <taxon>Burkholderiales</taxon>
        <taxon>Burkholderiaceae</taxon>
        <taxon>Paraburkholderia</taxon>
    </lineage>
</organism>
<gene>
    <name evidence="1" type="ORF">BgramDRAFT_1059</name>
</gene>
<protein>
    <submittedName>
        <fullName evidence="1">Uncharacterized protein</fullName>
    </submittedName>
</protein>
<dbReference type="EMBL" id="ABLD01000002">
    <property type="protein sequence ID" value="EDT12495.1"/>
    <property type="molecule type" value="Genomic_DNA"/>
</dbReference>
<comment type="caution">
    <text evidence="1">The sequence shown here is derived from an EMBL/GenBank/DDBJ whole genome shotgun (WGS) entry which is preliminary data.</text>
</comment>
<dbReference type="Proteomes" id="UP000005045">
    <property type="component" value="Unassembled WGS sequence"/>
</dbReference>
<evidence type="ECO:0000313" key="2">
    <source>
        <dbReference type="Proteomes" id="UP000005045"/>
    </source>
</evidence>